<accession>A0ABD1BIL8</accession>
<keyword evidence="5" id="KW-1185">Reference proteome</keyword>
<dbReference type="PANTHER" id="PTHR32009">
    <property type="entry name" value="TMV RESISTANCE PROTEIN N-LIKE"/>
    <property type="match status" value="1"/>
</dbReference>
<comment type="caution">
    <text evidence="4">The sequence shown here is derived from an EMBL/GenBank/DDBJ whole genome shotgun (WGS) entry which is preliminary data.</text>
</comment>
<feature type="compositionally biased region" description="Low complexity" evidence="2">
    <location>
        <begin position="213"/>
        <end position="223"/>
    </location>
</feature>
<reference evidence="4 5" key="1">
    <citation type="submission" date="2024-04" db="EMBL/GenBank/DDBJ databases">
        <title>Genome assembly C_amara_ONT_v2.</title>
        <authorList>
            <person name="Yant L."/>
            <person name="Moore C."/>
            <person name="Slenker M."/>
        </authorList>
    </citation>
    <scope>NUCLEOTIDE SEQUENCE [LARGE SCALE GENOMIC DNA]</scope>
    <source>
        <tissue evidence="4">Leaf</tissue>
    </source>
</reference>
<organism evidence="4 5">
    <name type="scientific">Cardamine amara subsp. amara</name>
    <dbReference type="NCBI Taxonomy" id="228776"/>
    <lineage>
        <taxon>Eukaryota</taxon>
        <taxon>Viridiplantae</taxon>
        <taxon>Streptophyta</taxon>
        <taxon>Embryophyta</taxon>
        <taxon>Tracheophyta</taxon>
        <taxon>Spermatophyta</taxon>
        <taxon>Magnoliopsida</taxon>
        <taxon>eudicotyledons</taxon>
        <taxon>Gunneridae</taxon>
        <taxon>Pentapetalae</taxon>
        <taxon>rosids</taxon>
        <taxon>malvids</taxon>
        <taxon>Brassicales</taxon>
        <taxon>Brassicaceae</taxon>
        <taxon>Cardamineae</taxon>
        <taxon>Cardamine</taxon>
    </lineage>
</organism>
<dbReference type="FunFam" id="3.40.50.10140:FF:000007">
    <property type="entry name" value="Disease resistance protein (TIR-NBS-LRR class)"/>
    <property type="match status" value="1"/>
</dbReference>
<dbReference type="Proteomes" id="UP001558713">
    <property type="component" value="Unassembled WGS sequence"/>
</dbReference>
<dbReference type="AlphaFoldDB" id="A0ABD1BIL8"/>
<feature type="region of interest" description="Disordered" evidence="2">
    <location>
        <begin position="213"/>
        <end position="243"/>
    </location>
</feature>
<feature type="domain" description="TIR" evidence="3">
    <location>
        <begin position="15"/>
        <end position="195"/>
    </location>
</feature>
<evidence type="ECO:0000256" key="1">
    <source>
        <dbReference type="ARBA" id="ARBA00023027"/>
    </source>
</evidence>
<dbReference type="EMBL" id="JBANAX010000299">
    <property type="protein sequence ID" value="KAL1214801.1"/>
    <property type="molecule type" value="Genomic_DNA"/>
</dbReference>
<dbReference type="Pfam" id="PF01582">
    <property type="entry name" value="TIR"/>
    <property type="match status" value="1"/>
</dbReference>
<dbReference type="Gene3D" id="3.40.50.10140">
    <property type="entry name" value="Toll/interleukin-1 receptor homology (TIR) domain"/>
    <property type="match status" value="1"/>
</dbReference>
<dbReference type="SMART" id="SM00255">
    <property type="entry name" value="TIR"/>
    <property type="match status" value="1"/>
</dbReference>
<evidence type="ECO:0000313" key="5">
    <source>
        <dbReference type="Proteomes" id="UP001558713"/>
    </source>
</evidence>
<dbReference type="PROSITE" id="PS50104">
    <property type="entry name" value="TIR"/>
    <property type="match status" value="1"/>
</dbReference>
<sequence length="269" mass="30656">MVGKKVLAMTGTAPPKHQVFVSFRGRDVRYTFFSFLKDALIKGGVNVVTDEDAPRGKPIYENILKLIRDSRIAVVIFSENYSESTWCLDELVEIDKRMELKMLDSFPIFFEVETCHVKLQAGPSTFNHNLLRLENEERKKARQISKKAWEDAEERFDGWRRALGSVASRSGLTYKKESNQATFVNEIVEKVKAMLDKVYSSLVLNVKSSVLAGKASSGAGNSSEVRRELMRKPNSTEANRYDQYGGRDDDGFDVTFLCLCWNENDHIYI</sequence>
<evidence type="ECO:0000256" key="2">
    <source>
        <dbReference type="SAM" id="MobiDB-lite"/>
    </source>
</evidence>
<dbReference type="PANTHER" id="PTHR32009:SF49">
    <property type="entry name" value="DISEASE RESISTANCE PROTEIN (TIR-NBS-LRR CLASS) FAMILY"/>
    <property type="match status" value="1"/>
</dbReference>
<keyword evidence="1" id="KW-0520">NAD</keyword>
<evidence type="ECO:0000313" key="4">
    <source>
        <dbReference type="EMBL" id="KAL1214801.1"/>
    </source>
</evidence>
<name>A0ABD1BIL8_CARAN</name>
<protein>
    <submittedName>
        <fullName evidence="4">Disease resistance protein RPS4</fullName>
    </submittedName>
</protein>
<proteinExistence type="predicted"/>
<dbReference type="InterPro" id="IPR000157">
    <property type="entry name" value="TIR_dom"/>
</dbReference>
<dbReference type="InterPro" id="IPR035897">
    <property type="entry name" value="Toll_tir_struct_dom_sf"/>
</dbReference>
<gene>
    <name evidence="4" type="ORF">V5N11_004359</name>
</gene>
<dbReference type="SUPFAM" id="SSF52200">
    <property type="entry name" value="Toll/Interleukin receptor TIR domain"/>
    <property type="match status" value="1"/>
</dbReference>
<evidence type="ECO:0000259" key="3">
    <source>
        <dbReference type="PROSITE" id="PS50104"/>
    </source>
</evidence>